<evidence type="ECO:0000256" key="2">
    <source>
        <dbReference type="ARBA" id="ARBA00004496"/>
    </source>
</evidence>
<organism evidence="9 14">
    <name type="scientific">Cafeteria roenbergensis</name>
    <name type="common">Marine flagellate</name>
    <dbReference type="NCBI Taxonomy" id="33653"/>
    <lineage>
        <taxon>Eukaryota</taxon>
        <taxon>Sar</taxon>
        <taxon>Stramenopiles</taxon>
        <taxon>Bigyra</taxon>
        <taxon>Opalozoa</taxon>
        <taxon>Bicosoecida</taxon>
        <taxon>Cafeteriaceae</taxon>
        <taxon>Cafeteria</taxon>
    </lineage>
</organism>
<evidence type="ECO:0000256" key="4">
    <source>
        <dbReference type="ARBA" id="ARBA00014878"/>
    </source>
</evidence>
<dbReference type="AlphaFoldDB" id="A0A5A8CE68"/>
<evidence type="ECO:0000256" key="6">
    <source>
        <dbReference type="ARBA" id="ARBA00022790"/>
    </source>
</evidence>
<dbReference type="InterPro" id="IPR036390">
    <property type="entry name" value="WH_DNA-bd_sf"/>
</dbReference>
<gene>
    <name evidence="12" type="ORF">FNF27_04803</name>
    <name evidence="11" type="ORF">FNF28_05343</name>
    <name evidence="9" type="ORF">FNF29_05372</name>
    <name evidence="10" type="ORF">FNF31_04438</name>
</gene>
<keyword evidence="6" id="KW-0736">Signalosome</keyword>
<comment type="similarity">
    <text evidence="3">Belongs to the CSN3 family.</text>
</comment>
<keyword evidence="7" id="KW-0539">Nucleus</keyword>
<reference evidence="13 14" key="1">
    <citation type="submission" date="2019-07" db="EMBL/GenBank/DDBJ databases">
        <title>Genomes of Cafeteria roenbergensis.</title>
        <authorList>
            <person name="Fischer M.G."/>
            <person name="Hackl T."/>
            <person name="Roman M."/>
        </authorList>
    </citation>
    <scope>NUCLEOTIDE SEQUENCE [LARGE SCALE GENOMIC DNA]</scope>
    <source>
        <strain evidence="9 14">BVI</strain>
        <strain evidence="10 16">Cflag</strain>
        <strain evidence="12 13">E4-10P</strain>
        <strain evidence="11 15">RCC970-E3</strain>
    </source>
</reference>
<dbReference type="EMBL" id="VLTL01000106">
    <property type="protein sequence ID" value="KAA0160707.1"/>
    <property type="molecule type" value="Genomic_DNA"/>
</dbReference>
<evidence type="ECO:0000256" key="3">
    <source>
        <dbReference type="ARBA" id="ARBA00007084"/>
    </source>
</evidence>
<dbReference type="InterPro" id="IPR000717">
    <property type="entry name" value="PCI_dom"/>
</dbReference>
<dbReference type="GO" id="GO:0006511">
    <property type="term" value="P:ubiquitin-dependent protein catabolic process"/>
    <property type="evidence" value="ECO:0007669"/>
    <property type="project" value="TreeGrafter"/>
</dbReference>
<dbReference type="InterPro" id="IPR050756">
    <property type="entry name" value="CSN3"/>
</dbReference>
<comment type="caution">
    <text evidence="9">The sequence shown here is derived from an EMBL/GenBank/DDBJ whole genome shotgun (WGS) entry which is preliminary data.</text>
</comment>
<dbReference type="GO" id="GO:0005737">
    <property type="term" value="C:cytoplasm"/>
    <property type="evidence" value="ECO:0007669"/>
    <property type="project" value="UniProtKB-SubCell"/>
</dbReference>
<keyword evidence="5" id="KW-0963">Cytoplasm</keyword>
<evidence type="ECO:0000313" key="12">
    <source>
        <dbReference type="EMBL" id="KAA0173653.1"/>
    </source>
</evidence>
<evidence type="ECO:0000313" key="9">
    <source>
        <dbReference type="EMBL" id="KAA0150360.1"/>
    </source>
</evidence>
<dbReference type="InterPro" id="IPR036388">
    <property type="entry name" value="WH-like_DNA-bd_sf"/>
</dbReference>
<comment type="subcellular location">
    <subcellularLocation>
        <location evidence="2">Cytoplasm</location>
    </subcellularLocation>
    <subcellularLocation>
        <location evidence="1">Nucleus</location>
    </subcellularLocation>
</comment>
<sequence>MASDAGEIKLDPVNPRTENGRQFLDTVSRMAQADLRDLHRYAGMLAHKATLESISRVGSGAVVVLGEAISLPEHTASYACILYTAEPILHRQGHTALFVRFALSLFSEGDRRQLRAVPAFVASIARALGQHARSLGAASAAMRAITRAAEATAPNPHCLTACHAVAAMLGCDGKHYREVCAMADSDIFEVLPAASGCQVEDVLCFYYYAGVAYAALKKWSKATDSFSMVLVTPSAALSAVAMAAERWRILCSLMAAGKPPSMPVAASQGMARSLADDVRPFTRIAEAFVTLNPTALAEALKAEEEALAASSLTGLAAQLHRAQQARVILGLTSTFVTITTAEIAEKLGLGSAADAEALVFDLVRAGTLRASIDQERGVVSFLDDDATADPAMLVKRVESLVGAAAALADAIATRERDVVLSPDCVKHATMRARGRVSAEAGRSGAMAAAAGGADADVAEAMRRSTLDM</sequence>
<evidence type="ECO:0000259" key="8">
    <source>
        <dbReference type="PROSITE" id="PS50250"/>
    </source>
</evidence>
<dbReference type="Proteomes" id="UP000325113">
    <property type="component" value="Unassembled WGS sequence"/>
</dbReference>
<protein>
    <recommendedName>
        <fullName evidence="4">COP9 signalosome complex subunit 3</fullName>
    </recommendedName>
</protein>
<dbReference type="EMBL" id="VLTO01000030">
    <property type="protein sequence ID" value="KAA0173653.1"/>
    <property type="molecule type" value="Genomic_DNA"/>
</dbReference>
<evidence type="ECO:0000313" key="11">
    <source>
        <dbReference type="EMBL" id="KAA0160707.1"/>
    </source>
</evidence>
<dbReference type="Proteomes" id="UP000323011">
    <property type="component" value="Unassembled WGS sequence"/>
</dbReference>
<proteinExistence type="inferred from homology"/>
<dbReference type="PROSITE" id="PS50250">
    <property type="entry name" value="PCI"/>
    <property type="match status" value="1"/>
</dbReference>
<dbReference type="Pfam" id="PF01399">
    <property type="entry name" value="PCI"/>
    <property type="match status" value="1"/>
</dbReference>
<evidence type="ECO:0000313" key="15">
    <source>
        <dbReference type="Proteomes" id="UP000324907"/>
    </source>
</evidence>
<dbReference type="GO" id="GO:0008180">
    <property type="term" value="C:COP9 signalosome"/>
    <property type="evidence" value="ECO:0007669"/>
    <property type="project" value="UniProtKB-KW"/>
</dbReference>
<evidence type="ECO:0000256" key="7">
    <source>
        <dbReference type="ARBA" id="ARBA00023242"/>
    </source>
</evidence>
<dbReference type="InterPro" id="IPR055089">
    <property type="entry name" value="COP9_N"/>
</dbReference>
<keyword evidence="14" id="KW-1185">Reference proteome</keyword>
<dbReference type="Pfam" id="PF22788">
    <property type="entry name" value="COP9_hel_rpt"/>
    <property type="match status" value="1"/>
</dbReference>
<evidence type="ECO:0000313" key="10">
    <source>
        <dbReference type="EMBL" id="KAA0160273.1"/>
    </source>
</evidence>
<accession>A0A5A8CE68</accession>
<dbReference type="EMBL" id="VLTM01000046">
    <property type="protein sequence ID" value="KAA0160273.1"/>
    <property type="molecule type" value="Genomic_DNA"/>
</dbReference>
<dbReference type="Proteomes" id="UP000324907">
    <property type="component" value="Unassembled WGS sequence"/>
</dbReference>
<evidence type="ECO:0000256" key="5">
    <source>
        <dbReference type="ARBA" id="ARBA00022490"/>
    </source>
</evidence>
<dbReference type="SMART" id="SM00088">
    <property type="entry name" value="PINT"/>
    <property type="match status" value="1"/>
</dbReference>
<evidence type="ECO:0000313" key="13">
    <source>
        <dbReference type="Proteomes" id="UP000322899"/>
    </source>
</evidence>
<dbReference type="OMA" id="CLKARIH"/>
<name>A0A5A8CE68_CAFRO</name>
<evidence type="ECO:0000256" key="1">
    <source>
        <dbReference type="ARBA" id="ARBA00004123"/>
    </source>
</evidence>
<dbReference type="OrthoDB" id="29061at2759"/>
<dbReference type="Proteomes" id="UP000322899">
    <property type="component" value="Unassembled WGS sequence"/>
</dbReference>
<dbReference type="SUPFAM" id="SSF46785">
    <property type="entry name" value="Winged helix' DNA-binding domain"/>
    <property type="match status" value="1"/>
</dbReference>
<evidence type="ECO:0000313" key="14">
    <source>
        <dbReference type="Proteomes" id="UP000323011"/>
    </source>
</evidence>
<dbReference type="PANTHER" id="PTHR10758:SF1">
    <property type="entry name" value="COP9 SIGNALOSOME COMPLEX SUBUNIT 3"/>
    <property type="match status" value="1"/>
</dbReference>
<dbReference type="EMBL" id="VLTN01000035">
    <property type="protein sequence ID" value="KAA0150360.1"/>
    <property type="molecule type" value="Genomic_DNA"/>
</dbReference>
<dbReference type="PANTHER" id="PTHR10758">
    <property type="entry name" value="26S PROTEASOME NON-ATPASE REGULATORY SUBUNIT 3/COP9 SIGNALOSOME COMPLEX SUBUNIT 3"/>
    <property type="match status" value="1"/>
</dbReference>
<dbReference type="Gene3D" id="1.10.10.10">
    <property type="entry name" value="Winged helix-like DNA-binding domain superfamily/Winged helix DNA-binding domain"/>
    <property type="match status" value="1"/>
</dbReference>
<evidence type="ECO:0000313" key="16">
    <source>
        <dbReference type="Proteomes" id="UP000325113"/>
    </source>
</evidence>
<feature type="domain" description="PCI" evidence="8">
    <location>
        <begin position="215"/>
        <end position="386"/>
    </location>
</feature>